<dbReference type="GO" id="GO:0003677">
    <property type="term" value="F:DNA binding"/>
    <property type="evidence" value="ECO:0007669"/>
    <property type="project" value="UniProtKB-KW"/>
</dbReference>
<evidence type="ECO:0000259" key="2">
    <source>
        <dbReference type="Pfam" id="PF14659"/>
    </source>
</evidence>
<gene>
    <name evidence="3" type="ORF">SAMN05216174_11892</name>
</gene>
<sequence length="162" mass="17911">MSGRARANGEGSIYSYRNGFAAYVWVETPSGERKRKYVYGKTREIVHEKWLKLHQAAKVGPVATKVPKVGAYALSWLERVVRPNCAPMTYSTTQTLVRLYIVPGLGHLALTKLTVANTQAWSNKVAATCQCCSQGKDARRKVGRRKCCAVGECCGITWVSAR</sequence>
<dbReference type="Gene3D" id="1.10.150.130">
    <property type="match status" value="1"/>
</dbReference>
<accession>A0A1G6XSW8</accession>
<evidence type="ECO:0000256" key="1">
    <source>
        <dbReference type="ARBA" id="ARBA00023125"/>
    </source>
</evidence>
<protein>
    <submittedName>
        <fullName evidence="3">Phage integrase, N-terminal SAM-like domain</fullName>
    </submittedName>
</protein>
<keyword evidence="1" id="KW-0238">DNA-binding</keyword>
<dbReference type="InterPro" id="IPR010998">
    <property type="entry name" value="Integrase_recombinase_N"/>
</dbReference>
<dbReference type="InterPro" id="IPR004107">
    <property type="entry name" value="Integrase_SAM-like_N"/>
</dbReference>
<dbReference type="AlphaFoldDB" id="A0A1G6XSW8"/>
<evidence type="ECO:0000313" key="3">
    <source>
        <dbReference type="EMBL" id="SDD80803.1"/>
    </source>
</evidence>
<evidence type="ECO:0000313" key="4">
    <source>
        <dbReference type="Proteomes" id="UP000199501"/>
    </source>
</evidence>
<dbReference type="Pfam" id="PF14659">
    <property type="entry name" value="Phage_int_SAM_3"/>
    <property type="match status" value="1"/>
</dbReference>
<dbReference type="Proteomes" id="UP000199501">
    <property type="component" value="Unassembled WGS sequence"/>
</dbReference>
<dbReference type="GO" id="GO:0015074">
    <property type="term" value="P:DNA integration"/>
    <property type="evidence" value="ECO:0007669"/>
    <property type="project" value="InterPro"/>
</dbReference>
<name>A0A1G6XSW8_9PSEU</name>
<organism evidence="3 4">
    <name type="scientific">Actinokineospora iranica</name>
    <dbReference type="NCBI Taxonomy" id="1271860"/>
    <lineage>
        <taxon>Bacteria</taxon>
        <taxon>Bacillati</taxon>
        <taxon>Actinomycetota</taxon>
        <taxon>Actinomycetes</taxon>
        <taxon>Pseudonocardiales</taxon>
        <taxon>Pseudonocardiaceae</taxon>
        <taxon>Actinokineospora</taxon>
    </lineage>
</organism>
<dbReference type="EMBL" id="FMZZ01000018">
    <property type="protein sequence ID" value="SDD80803.1"/>
    <property type="molecule type" value="Genomic_DNA"/>
</dbReference>
<dbReference type="STRING" id="1271860.SAMN05216174_11892"/>
<proteinExistence type="predicted"/>
<reference evidence="4" key="1">
    <citation type="submission" date="2016-10" db="EMBL/GenBank/DDBJ databases">
        <authorList>
            <person name="Varghese N."/>
            <person name="Submissions S."/>
        </authorList>
    </citation>
    <scope>NUCLEOTIDE SEQUENCE [LARGE SCALE GENOMIC DNA]</scope>
    <source>
        <strain evidence="4">IBRC-M 10403</strain>
    </source>
</reference>
<feature type="domain" description="Integrase SAM-like N-terminal" evidence="2">
    <location>
        <begin position="72"/>
        <end position="124"/>
    </location>
</feature>
<keyword evidence="4" id="KW-1185">Reference proteome</keyword>